<protein>
    <recommendedName>
        <fullName evidence="3">Citramalate synthase</fullName>
    </recommendedName>
</protein>
<evidence type="ECO:0008006" key="3">
    <source>
        <dbReference type="Google" id="ProtNLM"/>
    </source>
</evidence>
<evidence type="ECO:0000313" key="2">
    <source>
        <dbReference type="EMBL" id="ABF81282.1"/>
    </source>
</evidence>
<reference evidence="2" key="1">
    <citation type="submission" date="2006-05" db="EMBL/GenBank/DDBJ databases">
        <title>Complete sequence of chromosome 3 of Burkholderia cenocepacia AU 1054.</title>
        <authorList>
            <consortium name="US DOE Joint Genome Institute"/>
            <person name="Copeland A."/>
            <person name="Lucas S."/>
            <person name="Lapidus A."/>
            <person name="Barry K."/>
            <person name="Detter J.C."/>
            <person name="Glavina del Rio T."/>
            <person name="Hammon N."/>
            <person name="Israni S."/>
            <person name="Dalin E."/>
            <person name="Tice H."/>
            <person name="Pitluck S."/>
            <person name="Chain P."/>
            <person name="Malfatti S."/>
            <person name="Shin M."/>
            <person name="Vergez L."/>
            <person name="Schmutz J."/>
            <person name="Larimer F."/>
            <person name="Land M."/>
            <person name="Hauser L."/>
            <person name="Kyrpides N."/>
            <person name="Lykidis A."/>
            <person name="LiPuma J.J."/>
            <person name="Konstantinidis K."/>
            <person name="Tiedje J.M."/>
            <person name="Richardson P."/>
        </authorList>
    </citation>
    <scope>NUCLEOTIDE SEQUENCE [LARGE SCALE GENOMIC DNA]</scope>
    <source>
        <strain evidence="2">AU 1054</strain>
    </source>
</reference>
<dbReference type="AlphaFoldDB" id="A0A0H2Y314"/>
<feature type="region of interest" description="Disordered" evidence="1">
    <location>
        <begin position="76"/>
        <end position="98"/>
    </location>
</feature>
<name>A0A0H2Y314_BURO1</name>
<organism evidence="2">
    <name type="scientific">Burkholderia orbicola (strain AU 1054)</name>
    <dbReference type="NCBI Taxonomy" id="331271"/>
    <lineage>
        <taxon>Bacteria</taxon>
        <taxon>Pseudomonadati</taxon>
        <taxon>Pseudomonadota</taxon>
        <taxon>Betaproteobacteria</taxon>
        <taxon>Burkholderiales</taxon>
        <taxon>Burkholderiaceae</taxon>
        <taxon>Burkholderia</taxon>
        <taxon>Burkholderia cepacia complex</taxon>
        <taxon>Burkholderia orbicola</taxon>
    </lineage>
</organism>
<sequence>MHTNRTIEHGGYTVRAVVTDTETGRYSAAAILTDRDGETRTLGVDGDFADTREASDQALELALAWIQRRAVVSDRYVRRNRTGPRRDSDSVPRARRQA</sequence>
<gene>
    <name evidence="2" type="ordered locus">Bcen_6421</name>
</gene>
<proteinExistence type="predicted"/>
<dbReference type="HOGENOM" id="CLU_2583033_0_0_4"/>
<accession>A0A0H2Y314</accession>
<evidence type="ECO:0000256" key="1">
    <source>
        <dbReference type="SAM" id="MobiDB-lite"/>
    </source>
</evidence>
<dbReference type="EMBL" id="CP000380">
    <property type="protein sequence ID" value="ABF81282.1"/>
    <property type="molecule type" value="Genomic_DNA"/>
</dbReference>